<dbReference type="OrthoDB" id="5413827at2759"/>
<reference evidence="3 4" key="1">
    <citation type="submission" date="2019-03" db="EMBL/GenBank/DDBJ databases">
        <title>Draft genome sequence of Xylaria hypoxylon DSM 108379, a ubiquitous saprotrophic-parasitic fungi on hardwood.</title>
        <authorList>
            <person name="Buettner E."/>
            <person name="Leonhardt S."/>
            <person name="Gebauer A.M."/>
            <person name="Liers C."/>
            <person name="Hofrichter M."/>
            <person name="Kellner H."/>
        </authorList>
    </citation>
    <scope>NUCLEOTIDE SEQUENCE [LARGE SCALE GENOMIC DNA]</scope>
    <source>
        <strain evidence="3 4">DSM 108379</strain>
    </source>
</reference>
<dbReference type="Pfam" id="PF24864">
    <property type="entry name" value="DUF7730"/>
    <property type="match status" value="1"/>
</dbReference>
<feature type="domain" description="DUF7730" evidence="2">
    <location>
        <begin position="38"/>
        <end position="168"/>
    </location>
</feature>
<name>A0A4Z0YM01_9PEZI</name>
<keyword evidence="1" id="KW-0175">Coiled coil</keyword>
<dbReference type="EMBL" id="SKBN01000358">
    <property type="protein sequence ID" value="TGJ78716.1"/>
    <property type="molecule type" value="Genomic_DNA"/>
</dbReference>
<dbReference type="PANTHER" id="PTHR42085:SF1">
    <property type="entry name" value="F-BOX DOMAIN-CONTAINING PROTEIN"/>
    <property type="match status" value="1"/>
</dbReference>
<dbReference type="InterPro" id="IPR056632">
    <property type="entry name" value="DUF7730"/>
</dbReference>
<evidence type="ECO:0000313" key="3">
    <source>
        <dbReference type="EMBL" id="TGJ78716.1"/>
    </source>
</evidence>
<gene>
    <name evidence="3" type="ORF">E0Z10_g10045</name>
</gene>
<evidence type="ECO:0000313" key="4">
    <source>
        <dbReference type="Proteomes" id="UP000297716"/>
    </source>
</evidence>
<dbReference type="Proteomes" id="UP000297716">
    <property type="component" value="Unassembled WGS sequence"/>
</dbReference>
<comment type="caution">
    <text evidence="3">The sequence shown here is derived from an EMBL/GenBank/DDBJ whole genome shotgun (WGS) entry which is preliminary data.</text>
</comment>
<dbReference type="AlphaFoldDB" id="A0A4Z0YM01"/>
<evidence type="ECO:0000259" key="2">
    <source>
        <dbReference type="Pfam" id="PF24864"/>
    </source>
</evidence>
<organism evidence="3 4">
    <name type="scientific">Xylaria hypoxylon</name>
    <dbReference type="NCBI Taxonomy" id="37992"/>
    <lineage>
        <taxon>Eukaryota</taxon>
        <taxon>Fungi</taxon>
        <taxon>Dikarya</taxon>
        <taxon>Ascomycota</taxon>
        <taxon>Pezizomycotina</taxon>
        <taxon>Sordariomycetes</taxon>
        <taxon>Xylariomycetidae</taxon>
        <taxon>Xylariales</taxon>
        <taxon>Xylariaceae</taxon>
        <taxon>Xylaria</taxon>
    </lineage>
</organism>
<sequence length="525" mass="60717">MNAFSACNDGPLASPSLEIKPLIPYVSDIKQLRKAYIRNQSSFLHRLPPEIRNAIMEYSVTLEEPVEPLAVTDNDDFVNKFVWGEWEYRVGIINGRENTFRFPFGPLAVISLCLTCRQLYHELNGVFYKVNTFLFCDATRCKQYLSTLTIERRHQIREICFDFTHTMSPSGTSTFINGRKLFTSKLGRVSKTLLMDCPLLKRLTIAVGSRPPRRSLRCGANPFTFEHDDLLWKQGDRNPARVFEQMGSFVTDIERALNGADIKDSPLSLPQLEFLIRGSPTISARVNGGTTHKSSPDAPNYVREFEDKVEMANKAMQQLYSRWLEPQTAKYYHNKRNRSLSFGESTRMQQDPRPDLANFQPFGHNLMRNPLIAFQTPLTVLQVTPKYDEKGLLVWKYNKRAHFIDILWRGDEIVCGVIIQAPNFKLTYSFENISRFANWKGVQNLYKYFNNYLNHPYYQHTIKHKLLILTESPSPKDIDAALRATGLLNYKKAPKLILQSWQTLLNDQDRRIAELEQTLEDLKQL</sequence>
<dbReference type="InterPro" id="IPR038883">
    <property type="entry name" value="AN11006-like"/>
</dbReference>
<feature type="coiled-coil region" evidence="1">
    <location>
        <begin position="498"/>
        <end position="525"/>
    </location>
</feature>
<dbReference type="PANTHER" id="PTHR42085">
    <property type="entry name" value="F-BOX DOMAIN-CONTAINING PROTEIN"/>
    <property type="match status" value="1"/>
</dbReference>
<accession>A0A4Z0YM01</accession>
<keyword evidence="4" id="KW-1185">Reference proteome</keyword>
<protein>
    <recommendedName>
        <fullName evidence="2">DUF7730 domain-containing protein</fullName>
    </recommendedName>
</protein>
<proteinExistence type="predicted"/>
<evidence type="ECO:0000256" key="1">
    <source>
        <dbReference type="SAM" id="Coils"/>
    </source>
</evidence>